<evidence type="ECO:0000313" key="2">
    <source>
        <dbReference type="Proteomes" id="UP000252698"/>
    </source>
</evidence>
<evidence type="ECO:0000313" key="1">
    <source>
        <dbReference type="EMBL" id="AXE79177.1"/>
    </source>
</evidence>
<sequence length="69" mass="6908">MREPADVAVVGTGAVGLAVAVGDGSQVARPVVSGAGFPVGWGGISTPRPTNGSTSASYCLGVRFVRFRM</sequence>
<accession>A0A2Z5JFN9</accession>
<proteinExistence type="predicted"/>
<protein>
    <submittedName>
        <fullName evidence="1">Uncharacterized protein</fullName>
    </submittedName>
</protein>
<reference evidence="1 2" key="1">
    <citation type="journal article" date="2018" name="Front. Microbiol.">
        <title>Genome Sequencing of Streptomyces atratus SCSIOZH16 and Activation Production of Nocardamine via Metabolic Engineering.</title>
        <authorList>
            <person name="Li Y."/>
            <person name="Zhang C."/>
            <person name="Liu C."/>
            <person name="Ju J."/>
            <person name="Ma J."/>
        </authorList>
    </citation>
    <scope>NUCLEOTIDE SEQUENCE [LARGE SCALE GENOMIC DNA]</scope>
    <source>
        <strain evidence="1 2">SCSIO_ZH16</strain>
    </source>
</reference>
<gene>
    <name evidence="1" type="ORF">C5746_22185</name>
</gene>
<name>A0A2Z5JFN9_STRAR</name>
<dbReference type="Proteomes" id="UP000252698">
    <property type="component" value="Chromosome"/>
</dbReference>
<dbReference type="AlphaFoldDB" id="A0A2Z5JFN9"/>
<organism evidence="1 2">
    <name type="scientific">Streptomyces atratus</name>
    <dbReference type="NCBI Taxonomy" id="1893"/>
    <lineage>
        <taxon>Bacteria</taxon>
        <taxon>Bacillati</taxon>
        <taxon>Actinomycetota</taxon>
        <taxon>Actinomycetes</taxon>
        <taxon>Kitasatosporales</taxon>
        <taxon>Streptomycetaceae</taxon>
        <taxon>Streptomyces</taxon>
    </lineage>
</organism>
<dbReference type="EMBL" id="CP027306">
    <property type="protein sequence ID" value="AXE79177.1"/>
    <property type="molecule type" value="Genomic_DNA"/>
</dbReference>
<dbReference type="KEGG" id="sata:C5746_22185"/>